<dbReference type="NCBIfam" id="TIGR00547">
    <property type="entry name" value="lolA"/>
    <property type="match status" value="1"/>
</dbReference>
<feature type="chain" id="PRO_5039775081" description="Outer-membrane lipoprotein carrier protein" evidence="10">
    <location>
        <begin position="20"/>
        <end position="211"/>
    </location>
</feature>
<dbReference type="PANTHER" id="PTHR35869">
    <property type="entry name" value="OUTER-MEMBRANE LIPOPROTEIN CARRIER PROTEIN"/>
    <property type="match status" value="1"/>
</dbReference>
<keyword evidence="6 10" id="KW-0732">Signal</keyword>
<keyword evidence="9 10" id="KW-0143">Chaperone</keyword>
<protein>
    <recommendedName>
        <fullName evidence="4 10">Outer-membrane lipoprotein carrier protein</fullName>
    </recommendedName>
</protein>
<evidence type="ECO:0000256" key="8">
    <source>
        <dbReference type="ARBA" id="ARBA00022927"/>
    </source>
</evidence>
<dbReference type="InterPro" id="IPR029046">
    <property type="entry name" value="LolA/LolB/LppX"/>
</dbReference>
<evidence type="ECO:0000256" key="5">
    <source>
        <dbReference type="ARBA" id="ARBA00022448"/>
    </source>
</evidence>
<keyword evidence="8 10" id="KW-0653">Protein transport</keyword>
<dbReference type="EMBL" id="JADJNC010000022">
    <property type="protein sequence ID" value="MBK7424049.1"/>
    <property type="molecule type" value="Genomic_DNA"/>
</dbReference>
<feature type="signal peptide" evidence="10">
    <location>
        <begin position="1"/>
        <end position="19"/>
    </location>
</feature>
<comment type="subcellular location">
    <subcellularLocation>
        <location evidence="1 10">Periplasm</location>
    </subcellularLocation>
</comment>
<evidence type="ECO:0000313" key="11">
    <source>
        <dbReference type="EMBL" id="MBK7424049.1"/>
    </source>
</evidence>
<evidence type="ECO:0000256" key="4">
    <source>
        <dbReference type="ARBA" id="ARBA00014035"/>
    </source>
</evidence>
<dbReference type="SUPFAM" id="SSF89392">
    <property type="entry name" value="Prokaryotic lipoproteins and lipoprotein localization factors"/>
    <property type="match status" value="1"/>
</dbReference>
<evidence type="ECO:0000313" key="12">
    <source>
        <dbReference type="Proteomes" id="UP000886602"/>
    </source>
</evidence>
<keyword evidence="7 10" id="KW-0574">Periplasm</keyword>
<dbReference type="Gene3D" id="2.50.20.10">
    <property type="entry name" value="Lipoprotein localisation LolA/LolB/LppX"/>
    <property type="match status" value="1"/>
</dbReference>
<evidence type="ECO:0000256" key="3">
    <source>
        <dbReference type="ARBA" id="ARBA00011245"/>
    </source>
</evidence>
<name>A0A9D7FGX9_9RHOO</name>
<dbReference type="AlphaFoldDB" id="A0A9D7FGX9"/>
<evidence type="ECO:0000256" key="1">
    <source>
        <dbReference type="ARBA" id="ARBA00004418"/>
    </source>
</evidence>
<comment type="function">
    <text evidence="10">Participates in the translocation of lipoproteins from the inner membrane to the outer membrane. Only forms a complex with a lipoprotein if the residue after the N-terminal Cys is not an aspartate (The Asp acts as a targeting signal to indicate that the lipoprotein should stay in the inner membrane).</text>
</comment>
<keyword evidence="11" id="KW-0449">Lipoprotein</keyword>
<dbReference type="Proteomes" id="UP000886602">
    <property type="component" value="Unassembled WGS sequence"/>
</dbReference>
<evidence type="ECO:0000256" key="10">
    <source>
        <dbReference type="HAMAP-Rule" id="MF_00240"/>
    </source>
</evidence>
<comment type="subunit">
    <text evidence="3 10">Monomer.</text>
</comment>
<proteinExistence type="inferred from homology"/>
<sequence precursor="true">MRRFIFAAISLLAVQVAHAGAIDRLHRFLETTKTVRADFAQIVVAKNGKRPQQSSGVMMFSRPGKFRWQIERPYSQLLVGDGEKVWIYDPDLRQVTVKKVGAALGSSPVALLVGDSDGKNGGKSTLEKNFTLREAGEREGLEWLEAIPKSPDSGFERLQMGFAGNDLKAMELFDNFGQTTTLFFAHLERNPQLAPALFRFTPPAGVDVIGE</sequence>
<reference evidence="11" key="1">
    <citation type="submission" date="2020-10" db="EMBL/GenBank/DDBJ databases">
        <title>Connecting structure to function with the recovery of over 1000 high-quality activated sludge metagenome-assembled genomes encoding full-length rRNA genes using long-read sequencing.</title>
        <authorList>
            <person name="Singleton C.M."/>
            <person name="Petriglieri F."/>
            <person name="Kristensen J.M."/>
            <person name="Kirkegaard R.H."/>
            <person name="Michaelsen T.Y."/>
            <person name="Andersen M.H."/>
            <person name="Karst S.M."/>
            <person name="Dueholm M.S."/>
            <person name="Nielsen P.H."/>
            <person name="Albertsen M."/>
        </authorList>
    </citation>
    <scope>NUCLEOTIDE SEQUENCE</scope>
    <source>
        <strain evidence="11">EsbW_18-Q3-R4-48_MAXAC.044</strain>
    </source>
</reference>
<dbReference type="InterPro" id="IPR004564">
    <property type="entry name" value="OM_lipoprot_carrier_LolA-like"/>
</dbReference>
<evidence type="ECO:0000256" key="2">
    <source>
        <dbReference type="ARBA" id="ARBA00007615"/>
    </source>
</evidence>
<evidence type="ECO:0000256" key="9">
    <source>
        <dbReference type="ARBA" id="ARBA00023186"/>
    </source>
</evidence>
<dbReference type="GO" id="GO:0044874">
    <property type="term" value="P:lipoprotein localization to outer membrane"/>
    <property type="evidence" value="ECO:0007669"/>
    <property type="project" value="UniProtKB-UniRule"/>
</dbReference>
<dbReference type="GO" id="GO:0042953">
    <property type="term" value="P:lipoprotein transport"/>
    <property type="evidence" value="ECO:0007669"/>
    <property type="project" value="InterPro"/>
</dbReference>
<dbReference type="CDD" id="cd16325">
    <property type="entry name" value="LolA"/>
    <property type="match status" value="1"/>
</dbReference>
<evidence type="ECO:0000256" key="6">
    <source>
        <dbReference type="ARBA" id="ARBA00022729"/>
    </source>
</evidence>
<dbReference type="GO" id="GO:0042597">
    <property type="term" value="C:periplasmic space"/>
    <property type="evidence" value="ECO:0007669"/>
    <property type="project" value="UniProtKB-SubCell"/>
</dbReference>
<dbReference type="InterPro" id="IPR018323">
    <property type="entry name" value="OM_lipoprot_carrier_LolA_Pbac"/>
</dbReference>
<comment type="similarity">
    <text evidence="2 10">Belongs to the LolA family.</text>
</comment>
<gene>
    <name evidence="10 11" type="primary">lolA</name>
    <name evidence="11" type="ORF">IPJ48_13690</name>
</gene>
<dbReference type="HAMAP" id="MF_00240">
    <property type="entry name" value="LolA"/>
    <property type="match status" value="1"/>
</dbReference>
<keyword evidence="5 10" id="KW-0813">Transport</keyword>
<comment type="caution">
    <text evidence="11">The sequence shown here is derived from an EMBL/GenBank/DDBJ whole genome shotgun (WGS) entry which is preliminary data.</text>
</comment>
<dbReference type="PANTHER" id="PTHR35869:SF1">
    <property type="entry name" value="OUTER-MEMBRANE LIPOPROTEIN CARRIER PROTEIN"/>
    <property type="match status" value="1"/>
</dbReference>
<accession>A0A9D7FGX9</accession>
<organism evidence="11 12">
    <name type="scientific">Candidatus Propionivibrio dominans</name>
    <dbReference type="NCBI Taxonomy" id="2954373"/>
    <lineage>
        <taxon>Bacteria</taxon>
        <taxon>Pseudomonadati</taxon>
        <taxon>Pseudomonadota</taxon>
        <taxon>Betaproteobacteria</taxon>
        <taxon>Rhodocyclales</taxon>
        <taxon>Rhodocyclaceae</taxon>
        <taxon>Propionivibrio</taxon>
    </lineage>
</organism>
<dbReference type="Pfam" id="PF03548">
    <property type="entry name" value="LolA"/>
    <property type="match status" value="1"/>
</dbReference>
<evidence type="ECO:0000256" key="7">
    <source>
        <dbReference type="ARBA" id="ARBA00022764"/>
    </source>
</evidence>